<keyword evidence="2" id="KW-1185">Reference proteome</keyword>
<dbReference type="Proteomes" id="UP000618952">
    <property type="component" value="Unassembled WGS sequence"/>
</dbReference>
<name>A0ABR7QS16_9FLAO</name>
<comment type="caution">
    <text evidence="1">The sequence shown here is derived from an EMBL/GenBank/DDBJ whole genome shotgun (WGS) entry which is preliminary data.</text>
</comment>
<dbReference type="RefSeq" id="WP_187587165.1">
    <property type="nucleotide sequence ID" value="NZ_JACLHY010000023.1"/>
</dbReference>
<gene>
    <name evidence="1" type="ORF">H4O18_17880</name>
</gene>
<accession>A0ABR7QS16</accession>
<dbReference type="EMBL" id="JACLHY010000023">
    <property type="protein sequence ID" value="MBC8769874.1"/>
    <property type="molecule type" value="Genomic_DNA"/>
</dbReference>
<evidence type="ECO:0000313" key="2">
    <source>
        <dbReference type="Proteomes" id="UP000618952"/>
    </source>
</evidence>
<reference evidence="1 2" key="1">
    <citation type="submission" date="2020-08" db="EMBL/GenBank/DDBJ databases">
        <title>Arenibacter gaetbuli sp. nov., isolated from a sand dune.</title>
        <authorList>
            <person name="Park S."/>
            <person name="Yoon J.-H."/>
        </authorList>
    </citation>
    <scope>NUCLEOTIDE SEQUENCE [LARGE SCALE GENOMIC DNA]</scope>
    <source>
        <strain evidence="1 2">BSSL-BM3</strain>
    </source>
</reference>
<evidence type="ECO:0000313" key="1">
    <source>
        <dbReference type="EMBL" id="MBC8769874.1"/>
    </source>
</evidence>
<sequence length="80" mass="9360">MKTMTCRQLGGACDLEFHGNTFDEISEKSKQHGMEMFQKNDEPHLKAMNKMRELMKTSDSEAMKNWMKSKRDEFDALPNN</sequence>
<organism evidence="1 2">
    <name type="scientific">Arenibacter arenosicollis</name>
    <dbReference type="NCBI Taxonomy" id="2762274"/>
    <lineage>
        <taxon>Bacteria</taxon>
        <taxon>Pseudomonadati</taxon>
        <taxon>Bacteroidota</taxon>
        <taxon>Flavobacteriia</taxon>
        <taxon>Flavobacteriales</taxon>
        <taxon>Flavobacteriaceae</taxon>
        <taxon>Arenibacter</taxon>
    </lineage>
</organism>
<proteinExistence type="predicted"/>
<protein>
    <submittedName>
        <fullName evidence="1">DUF1059 domain-containing protein</fullName>
    </submittedName>
</protein>